<sequence>MSDQGLDLARTRMAEAAVPALAIDTFARLYRELERGESGMLAERDVAPLVDVEHADALETADAGALARTVMIKLNGGLGTSMGMDRAKSLLPVRGEATFLDVIAEQVLAARARHGVPLPLVLMNSFRTRDDSLAALARHRDLAVDGIPSDFLQNREPKLRADDLTPVTWPADPELEWCPPGHGDLYTALQTSGLLERLLDAGYRYASVSNADNLGAVPDAGIAAWFAASGAAFAAEVARRTPADRKGGHVVVRRSDSRLVLRETAQTRQQDRAAASDITRHKYFNTNNLWLDLAALADLLAERDGVLPLPLISNAKTVDPADPDSTPVIQLETAMGAAIEVFDGARVLEVNRSRFLPVKTTDDLLLVRSDVYALDDDARLVARVAAPFVELDSPYRLLAGFDARFPAGPPSLVDATSLRVRGDWTFGARVRVVGDAVLSADDGAARRVPDGALVSERGAGR</sequence>
<feature type="binding site" evidence="5">
    <location>
        <position position="88"/>
    </location>
    <ligand>
        <name>UTP</name>
        <dbReference type="ChEBI" id="CHEBI:46398"/>
    </ligand>
</feature>
<dbReference type="GO" id="GO:0003983">
    <property type="term" value="F:UTP:glucose-1-phosphate uridylyltransferase activity"/>
    <property type="evidence" value="ECO:0007669"/>
    <property type="project" value="UniProtKB-EC"/>
</dbReference>
<dbReference type="EMBL" id="CP001618">
    <property type="protein sequence ID" value="ACQ80364.1"/>
    <property type="molecule type" value="Genomic_DNA"/>
</dbReference>
<feature type="binding site" evidence="5">
    <location>
        <position position="359"/>
    </location>
    <ligand>
        <name>UTP</name>
        <dbReference type="ChEBI" id="CHEBI:46398"/>
    </ligand>
</feature>
<dbReference type="Pfam" id="PF01704">
    <property type="entry name" value="UDPGP"/>
    <property type="match status" value="1"/>
</dbReference>
<name>C5C6F8_BEUC1</name>
<keyword evidence="7" id="KW-1185">Reference proteome</keyword>
<dbReference type="PANTHER" id="PTHR43511">
    <property type="match status" value="1"/>
</dbReference>
<evidence type="ECO:0000313" key="6">
    <source>
        <dbReference type="EMBL" id="ACQ80364.1"/>
    </source>
</evidence>
<evidence type="ECO:0000256" key="4">
    <source>
        <dbReference type="PIRSR" id="PIRSR000806-1"/>
    </source>
</evidence>
<dbReference type="Proteomes" id="UP000007962">
    <property type="component" value="Chromosome"/>
</dbReference>
<proteinExistence type="inferred from homology"/>
<dbReference type="PIRSF" id="PIRSF000806">
    <property type="entry name" value="UDPGP"/>
    <property type="match status" value="1"/>
</dbReference>
<feature type="binding site" evidence="5">
    <location>
        <position position="212"/>
    </location>
    <ligand>
        <name>UTP</name>
        <dbReference type="ChEBI" id="CHEBI:46398"/>
    </ligand>
</feature>
<keyword evidence="2 6" id="KW-0808">Transferase</keyword>
<comment type="similarity">
    <text evidence="1">Belongs to the UDPGP type 1 family.</text>
</comment>
<dbReference type="InterPro" id="IPR002618">
    <property type="entry name" value="UDPGP_fam"/>
</dbReference>
<dbReference type="EC" id="2.7.7.9" evidence="6"/>
<evidence type="ECO:0000256" key="3">
    <source>
        <dbReference type="ARBA" id="ARBA00022695"/>
    </source>
</evidence>
<evidence type="ECO:0000256" key="5">
    <source>
        <dbReference type="PIRSR" id="PIRSR000806-2"/>
    </source>
</evidence>
<dbReference type="STRING" id="471853.Bcav_2111"/>
<evidence type="ECO:0000256" key="1">
    <source>
        <dbReference type="ARBA" id="ARBA00010401"/>
    </source>
</evidence>
<dbReference type="Gene3D" id="3.90.550.10">
    <property type="entry name" value="Spore Coat Polysaccharide Biosynthesis Protein SpsA, Chain A"/>
    <property type="match status" value="1"/>
</dbReference>
<evidence type="ECO:0000313" key="7">
    <source>
        <dbReference type="Proteomes" id="UP000007962"/>
    </source>
</evidence>
<dbReference type="InterPro" id="IPR016267">
    <property type="entry name" value="UDPGP_trans"/>
</dbReference>
<dbReference type="OrthoDB" id="9804758at2"/>
<dbReference type="GO" id="GO:0006011">
    <property type="term" value="P:UDP-alpha-D-glucose metabolic process"/>
    <property type="evidence" value="ECO:0007669"/>
    <property type="project" value="InterPro"/>
</dbReference>
<organism evidence="6 7">
    <name type="scientific">Beutenbergia cavernae (strain ATCC BAA-8 / DSM 12333 / CCUG 43141 / JCM 11478 / NBRC 16432 / NCIMB 13614 / HKI 0122)</name>
    <dbReference type="NCBI Taxonomy" id="471853"/>
    <lineage>
        <taxon>Bacteria</taxon>
        <taxon>Bacillati</taxon>
        <taxon>Actinomycetota</taxon>
        <taxon>Actinomycetes</taxon>
        <taxon>Micrococcales</taxon>
        <taxon>Beutenbergiaceae</taxon>
        <taxon>Beutenbergia</taxon>
    </lineage>
</organism>
<dbReference type="KEGG" id="bcv:Bcav_2111"/>
<gene>
    <name evidence="6" type="ordered locus">Bcav_2111</name>
</gene>
<dbReference type="RefSeq" id="WP_015882604.1">
    <property type="nucleotide sequence ID" value="NC_012669.1"/>
</dbReference>
<dbReference type="SUPFAM" id="SSF53448">
    <property type="entry name" value="Nucleotide-diphospho-sugar transferases"/>
    <property type="match status" value="1"/>
</dbReference>
<dbReference type="eggNOG" id="COG4284">
    <property type="taxonomic scope" value="Bacteria"/>
</dbReference>
<dbReference type="HOGENOM" id="CLU_023632_1_0_11"/>
<evidence type="ECO:0000256" key="2">
    <source>
        <dbReference type="ARBA" id="ARBA00022679"/>
    </source>
</evidence>
<reference evidence="6 7" key="1">
    <citation type="journal article" date="2009" name="Stand. Genomic Sci.">
        <title>Complete genome sequence of Beutenbergia cavernae type strain (HKI 0122).</title>
        <authorList>
            <person name="Land M."/>
            <person name="Pukall R."/>
            <person name="Abt B."/>
            <person name="Goker M."/>
            <person name="Rohde M."/>
            <person name="Glavina Del Rio T."/>
            <person name="Tice H."/>
            <person name="Copeland A."/>
            <person name="Cheng J.F."/>
            <person name="Lucas S."/>
            <person name="Chen F."/>
            <person name="Nolan M."/>
            <person name="Bruce D."/>
            <person name="Goodwin L."/>
            <person name="Pitluck S."/>
            <person name="Ivanova N."/>
            <person name="Mavromatis K."/>
            <person name="Ovchinnikova G."/>
            <person name="Pati A."/>
            <person name="Chen A."/>
            <person name="Palaniappan K."/>
            <person name="Hauser L."/>
            <person name="Chang Y.J."/>
            <person name="Jefferies C.C."/>
            <person name="Saunders E."/>
            <person name="Brettin T."/>
            <person name="Detter J.C."/>
            <person name="Han C."/>
            <person name="Chain P."/>
            <person name="Bristow J."/>
            <person name="Eisen J.A."/>
            <person name="Markowitz V."/>
            <person name="Hugenholtz P."/>
            <person name="Kyrpides N.C."/>
            <person name="Klenk H.P."/>
            <person name="Lapidus A."/>
        </authorList>
    </citation>
    <scope>NUCLEOTIDE SEQUENCE [LARGE SCALE GENOMIC DNA]</scope>
    <source>
        <strain evidence="7">ATCC BAA-8 / DSM 12333 / NBRC 16432</strain>
    </source>
</reference>
<feature type="binding site" evidence="4">
    <location>
        <position position="182"/>
    </location>
    <ligand>
        <name>substrate</name>
    </ligand>
</feature>
<dbReference type="Gene3D" id="2.160.10.10">
    <property type="entry name" value="Hexapeptide repeat proteins"/>
    <property type="match status" value="1"/>
</dbReference>
<keyword evidence="3 6" id="KW-0548">Nucleotidyltransferase</keyword>
<feature type="binding site" evidence="5">
    <location>
        <position position="181"/>
    </location>
    <ligand>
        <name>UTP</name>
        <dbReference type="ChEBI" id="CHEBI:46398"/>
    </ligand>
</feature>
<dbReference type="AlphaFoldDB" id="C5C6F8"/>
<protein>
    <submittedName>
        <fullName evidence="6">UTP--glucose-1-phosphate uridylyltransferase</fullName>
        <ecNumber evidence="6">2.7.7.9</ecNumber>
    </submittedName>
</protein>
<dbReference type="InterPro" id="IPR029044">
    <property type="entry name" value="Nucleotide-diphossugar_trans"/>
</dbReference>
<feature type="binding site" evidence="5">
    <location>
        <position position="153"/>
    </location>
    <ligand>
        <name>UTP</name>
        <dbReference type="ChEBI" id="CHEBI:46398"/>
    </ligand>
</feature>
<accession>C5C6F8</accession>